<accession>A0ABQ9FA40</accession>
<comment type="caution">
    <text evidence="1">The sequence shown here is derived from an EMBL/GenBank/DDBJ whole genome shotgun (WGS) entry which is preliminary data.</text>
</comment>
<protein>
    <submittedName>
        <fullName evidence="1">Uncharacterized protein</fullName>
    </submittedName>
</protein>
<proteinExistence type="predicted"/>
<sequence length="65" mass="7672">MYYELMTVLNLLDVDGQKVKWRHCTAETLQDVYNCVASSSRNHHNIPQLVNDDQHPVVFYNCKEF</sequence>
<dbReference type="EMBL" id="JARBDR010000342">
    <property type="protein sequence ID" value="KAJ8314238.1"/>
    <property type="molecule type" value="Genomic_DNA"/>
</dbReference>
<evidence type="ECO:0000313" key="1">
    <source>
        <dbReference type="EMBL" id="KAJ8314238.1"/>
    </source>
</evidence>
<gene>
    <name evidence="1" type="ORF">KUTeg_008799</name>
</gene>
<evidence type="ECO:0000313" key="2">
    <source>
        <dbReference type="Proteomes" id="UP001217089"/>
    </source>
</evidence>
<organism evidence="1 2">
    <name type="scientific">Tegillarca granosa</name>
    <name type="common">Malaysian cockle</name>
    <name type="synonym">Anadara granosa</name>
    <dbReference type="NCBI Taxonomy" id="220873"/>
    <lineage>
        <taxon>Eukaryota</taxon>
        <taxon>Metazoa</taxon>
        <taxon>Spiralia</taxon>
        <taxon>Lophotrochozoa</taxon>
        <taxon>Mollusca</taxon>
        <taxon>Bivalvia</taxon>
        <taxon>Autobranchia</taxon>
        <taxon>Pteriomorphia</taxon>
        <taxon>Arcoida</taxon>
        <taxon>Arcoidea</taxon>
        <taxon>Arcidae</taxon>
        <taxon>Tegillarca</taxon>
    </lineage>
</organism>
<reference evidence="1 2" key="1">
    <citation type="submission" date="2022-12" db="EMBL/GenBank/DDBJ databases">
        <title>Chromosome-level genome of Tegillarca granosa.</title>
        <authorList>
            <person name="Kim J."/>
        </authorList>
    </citation>
    <scope>NUCLEOTIDE SEQUENCE [LARGE SCALE GENOMIC DNA]</scope>
    <source>
        <strain evidence="1">Teg-2019</strain>
        <tissue evidence="1">Adductor muscle</tissue>
    </source>
</reference>
<name>A0ABQ9FA40_TEGGR</name>
<keyword evidence="2" id="KW-1185">Reference proteome</keyword>
<dbReference type="Proteomes" id="UP001217089">
    <property type="component" value="Unassembled WGS sequence"/>
</dbReference>